<dbReference type="SUPFAM" id="SSF52242">
    <property type="entry name" value="Cobalamin (vitamin B12)-binding domain"/>
    <property type="match status" value="1"/>
</dbReference>
<evidence type="ECO:0000256" key="5">
    <source>
        <dbReference type="ARBA" id="ARBA00023014"/>
    </source>
</evidence>
<dbReference type="PANTHER" id="PTHR43409">
    <property type="entry name" value="ANAEROBIC MAGNESIUM-PROTOPORPHYRIN IX MONOMETHYL ESTER CYCLASE-RELATED"/>
    <property type="match status" value="1"/>
</dbReference>
<sequence>EYLERAGYQVRIVNLAVRMLNDKNFNAEKMIKRLRAPVFGIDLHWLVHAHGAIEVARMVKRCHPEAKVVFGGFSSSYFYRELLEYPEVDYVLRGDSTEEPFRQLMGCLVNGREPEEVPNLVWRDSQGKLRENPFSHVPTDIGDLMVGHYKRIARSVIRYRDLASYIPFKGWSRYPIMAVFTCRGCLENCVICGGSAAAFRNFYCRDKPVFRSPEMVIGDIEQIEHLSNGPIFILGDLCQAGEDSAYQFYAGSRRTK</sequence>
<dbReference type="InterPro" id="IPR007197">
    <property type="entry name" value="rSAM"/>
</dbReference>
<dbReference type="GO" id="GO:0051536">
    <property type="term" value="F:iron-sulfur cluster binding"/>
    <property type="evidence" value="ECO:0007669"/>
    <property type="project" value="UniProtKB-KW"/>
</dbReference>
<dbReference type="SFLD" id="SFLDG01082">
    <property type="entry name" value="B12-binding_domain_containing"/>
    <property type="match status" value="1"/>
</dbReference>
<evidence type="ECO:0000256" key="4">
    <source>
        <dbReference type="ARBA" id="ARBA00023004"/>
    </source>
</evidence>
<dbReference type="PANTHER" id="PTHR43409:SF7">
    <property type="entry name" value="BLL1977 PROTEIN"/>
    <property type="match status" value="1"/>
</dbReference>
<dbReference type="InterPro" id="IPR051198">
    <property type="entry name" value="BchE-like"/>
</dbReference>
<protein>
    <recommendedName>
        <fullName evidence="6">B12-binding domain-containing protein</fullName>
    </recommendedName>
</protein>
<keyword evidence="3" id="KW-0479">Metal-binding</keyword>
<evidence type="ECO:0000256" key="3">
    <source>
        <dbReference type="ARBA" id="ARBA00022723"/>
    </source>
</evidence>
<keyword evidence="2" id="KW-0949">S-adenosyl-L-methionine</keyword>
<name>X1FB29_9ZZZZ</name>
<keyword evidence="5" id="KW-0411">Iron-sulfur</keyword>
<dbReference type="GO" id="GO:0031419">
    <property type="term" value="F:cobalamin binding"/>
    <property type="evidence" value="ECO:0007669"/>
    <property type="project" value="InterPro"/>
</dbReference>
<evidence type="ECO:0000313" key="7">
    <source>
        <dbReference type="EMBL" id="GAH29770.1"/>
    </source>
</evidence>
<dbReference type="GO" id="GO:0046872">
    <property type="term" value="F:metal ion binding"/>
    <property type="evidence" value="ECO:0007669"/>
    <property type="project" value="UniProtKB-KW"/>
</dbReference>
<dbReference type="PROSITE" id="PS51332">
    <property type="entry name" value="B12_BINDING"/>
    <property type="match status" value="1"/>
</dbReference>
<proteinExistence type="predicted"/>
<dbReference type="InterPro" id="IPR036724">
    <property type="entry name" value="Cobalamin-bd_sf"/>
</dbReference>
<reference evidence="7" key="1">
    <citation type="journal article" date="2014" name="Front. Microbiol.">
        <title>High frequency of phylogenetically diverse reductive dehalogenase-homologous genes in deep subseafloor sedimentary metagenomes.</title>
        <authorList>
            <person name="Kawai M."/>
            <person name="Futagami T."/>
            <person name="Toyoda A."/>
            <person name="Takaki Y."/>
            <person name="Nishi S."/>
            <person name="Hori S."/>
            <person name="Arai W."/>
            <person name="Tsubouchi T."/>
            <person name="Morono Y."/>
            <person name="Uchiyama I."/>
            <person name="Ito T."/>
            <person name="Fujiyama A."/>
            <person name="Inagaki F."/>
            <person name="Takami H."/>
        </authorList>
    </citation>
    <scope>NUCLEOTIDE SEQUENCE</scope>
    <source>
        <strain evidence="7">Expedition CK06-06</strain>
    </source>
</reference>
<dbReference type="GO" id="GO:0003824">
    <property type="term" value="F:catalytic activity"/>
    <property type="evidence" value="ECO:0007669"/>
    <property type="project" value="InterPro"/>
</dbReference>
<dbReference type="AlphaFoldDB" id="X1FB29"/>
<evidence type="ECO:0000256" key="1">
    <source>
        <dbReference type="ARBA" id="ARBA00001966"/>
    </source>
</evidence>
<comment type="cofactor">
    <cofactor evidence="1">
        <name>[4Fe-4S] cluster</name>
        <dbReference type="ChEBI" id="CHEBI:49883"/>
    </cofactor>
</comment>
<dbReference type="Pfam" id="PF02310">
    <property type="entry name" value="B12-binding"/>
    <property type="match status" value="1"/>
</dbReference>
<dbReference type="EMBL" id="BARU01004013">
    <property type="protein sequence ID" value="GAH29770.1"/>
    <property type="molecule type" value="Genomic_DNA"/>
</dbReference>
<dbReference type="InterPro" id="IPR006158">
    <property type="entry name" value="Cobalamin-bd"/>
</dbReference>
<feature type="non-terminal residue" evidence="7">
    <location>
        <position position="1"/>
    </location>
</feature>
<gene>
    <name evidence="7" type="ORF">S03H2_08302</name>
</gene>
<keyword evidence="4" id="KW-0408">Iron</keyword>
<evidence type="ECO:0000256" key="2">
    <source>
        <dbReference type="ARBA" id="ARBA00022691"/>
    </source>
</evidence>
<organism evidence="7">
    <name type="scientific">marine sediment metagenome</name>
    <dbReference type="NCBI Taxonomy" id="412755"/>
    <lineage>
        <taxon>unclassified sequences</taxon>
        <taxon>metagenomes</taxon>
        <taxon>ecological metagenomes</taxon>
    </lineage>
</organism>
<dbReference type="Gene3D" id="3.40.50.280">
    <property type="entry name" value="Cobalamin-binding domain"/>
    <property type="match status" value="1"/>
</dbReference>
<feature type="domain" description="B12-binding" evidence="6">
    <location>
        <begin position="1"/>
        <end position="115"/>
    </location>
</feature>
<comment type="caution">
    <text evidence="7">The sequence shown here is derived from an EMBL/GenBank/DDBJ whole genome shotgun (WGS) entry which is preliminary data.</text>
</comment>
<dbReference type="CDD" id="cd02068">
    <property type="entry name" value="radical_SAM_B12_BD"/>
    <property type="match status" value="1"/>
</dbReference>
<dbReference type="SFLD" id="SFLDS00029">
    <property type="entry name" value="Radical_SAM"/>
    <property type="match status" value="1"/>
</dbReference>
<evidence type="ECO:0000259" key="6">
    <source>
        <dbReference type="PROSITE" id="PS51332"/>
    </source>
</evidence>
<accession>X1FB29</accession>